<organism evidence="2 3">
    <name type="scientific">Candidatus Amesbacteria bacterium GW2011_GWA1_48_9</name>
    <dbReference type="NCBI Taxonomy" id="1618355"/>
    <lineage>
        <taxon>Bacteria</taxon>
        <taxon>Candidatus Amesiibacteriota</taxon>
    </lineage>
</organism>
<reference evidence="2 3" key="1">
    <citation type="journal article" date="2015" name="Nature">
        <title>rRNA introns, odd ribosomes, and small enigmatic genomes across a large radiation of phyla.</title>
        <authorList>
            <person name="Brown C.T."/>
            <person name="Hug L.A."/>
            <person name="Thomas B.C."/>
            <person name="Sharon I."/>
            <person name="Castelle C.J."/>
            <person name="Singh A."/>
            <person name="Wilkins M.J."/>
            <person name="Williams K.H."/>
            <person name="Banfield J.F."/>
        </authorList>
    </citation>
    <scope>NUCLEOTIDE SEQUENCE [LARGE SCALE GENOMIC DNA]</scope>
</reference>
<dbReference type="Proteomes" id="UP000034637">
    <property type="component" value="Unassembled WGS sequence"/>
</dbReference>
<protein>
    <recommendedName>
        <fullName evidence="1">Methyltransferase type 11 domain-containing protein</fullName>
    </recommendedName>
</protein>
<gene>
    <name evidence="2" type="ORF">UY33_C0013G0013</name>
</gene>
<name>A0A0G1V1L5_9BACT</name>
<accession>A0A0G1V1L5</accession>
<evidence type="ECO:0000259" key="1">
    <source>
        <dbReference type="Pfam" id="PF08241"/>
    </source>
</evidence>
<dbReference type="Pfam" id="PF08241">
    <property type="entry name" value="Methyltransf_11"/>
    <property type="match status" value="1"/>
</dbReference>
<dbReference type="PANTHER" id="PTHR43861">
    <property type="entry name" value="TRANS-ACONITATE 2-METHYLTRANSFERASE-RELATED"/>
    <property type="match status" value="1"/>
</dbReference>
<comment type="caution">
    <text evidence="2">The sequence shown here is derived from an EMBL/GenBank/DDBJ whole genome shotgun (WGS) entry which is preliminary data.</text>
</comment>
<dbReference type="SUPFAM" id="SSF53335">
    <property type="entry name" value="S-adenosyl-L-methionine-dependent methyltransferases"/>
    <property type="match status" value="1"/>
</dbReference>
<sequence length="220" mass="25678">MPKPKKSAAKLHEYVPPDWYESSVKTNLFQRYWHYRRFRAVKKFSPTVTGRILDIGSADGFFTAEILRQTDAASIEGIDVLKSSVDYARRRYRGNTRLRFQVADAHHLPFPKNHFSAVYCLEAMEHVLDPKKVLAEIYRVLAPGGYIILLVPAENWLFKLGWPFWLRWRGKIWKDTHLNFFDNSKLPNLVSSAGFKNIYSYRFILGMLLLVKAAKPKRVE</sequence>
<dbReference type="CDD" id="cd02440">
    <property type="entry name" value="AdoMet_MTases"/>
    <property type="match status" value="1"/>
</dbReference>
<feature type="domain" description="Methyltransferase type 11" evidence="1">
    <location>
        <begin position="53"/>
        <end position="149"/>
    </location>
</feature>
<dbReference type="EMBL" id="LCPP01000013">
    <property type="protein sequence ID" value="KKW00301.1"/>
    <property type="molecule type" value="Genomic_DNA"/>
</dbReference>
<dbReference type="GO" id="GO:0008757">
    <property type="term" value="F:S-adenosylmethionine-dependent methyltransferase activity"/>
    <property type="evidence" value="ECO:0007669"/>
    <property type="project" value="InterPro"/>
</dbReference>
<evidence type="ECO:0000313" key="2">
    <source>
        <dbReference type="EMBL" id="KKW00301.1"/>
    </source>
</evidence>
<dbReference type="InterPro" id="IPR029063">
    <property type="entry name" value="SAM-dependent_MTases_sf"/>
</dbReference>
<dbReference type="Gene3D" id="3.40.50.150">
    <property type="entry name" value="Vaccinia Virus protein VP39"/>
    <property type="match status" value="1"/>
</dbReference>
<dbReference type="InterPro" id="IPR013216">
    <property type="entry name" value="Methyltransf_11"/>
</dbReference>
<proteinExistence type="predicted"/>
<evidence type="ECO:0000313" key="3">
    <source>
        <dbReference type="Proteomes" id="UP000034637"/>
    </source>
</evidence>
<dbReference type="AlphaFoldDB" id="A0A0G1V1L5"/>